<feature type="transmembrane region" description="Helical" evidence="9">
    <location>
        <begin position="375"/>
        <end position="403"/>
    </location>
</feature>
<gene>
    <name evidence="10" type="ORF">EDD33_3228</name>
</gene>
<feature type="compositionally biased region" description="Basic and acidic residues" evidence="8">
    <location>
        <begin position="1"/>
        <end position="13"/>
    </location>
</feature>
<keyword evidence="11" id="KW-1185">Reference proteome</keyword>
<feature type="transmembrane region" description="Helical" evidence="9">
    <location>
        <begin position="85"/>
        <end position="103"/>
    </location>
</feature>
<evidence type="ECO:0000256" key="2">
    <source>
        <dbReference type="ARBA" id="ARBA00009773"/>
    </source>
</evidence>
<dbReference type="AlphaFoldDB" id="A0A3N2CXV4"/>
<feature type="transmembrane region" description="Helical" evidence="9">
    <location>
        <begin position="280"/>
        <end position="300"/>
    </location>
</feature>
<dbReference type="Pfam" id="PF01594">
    <property type="entry name" value="AI-2E_transport"/>
    <property type="match status" value="1"/>
</dbReference>
<dbReference type="GO" id="GO:0005886">
    <property type="term" value="C:plasma membrane"/>
    <property type="evidence" value="ECO:0007669"/>
    <property type="project" value="UniProtKB-SubCell"/>
</dbReference>
<feature type="transmembrane region" description="Helical" evidence="9">
    <location>
        <begin position="306"/>
        <end position="324"/>
    </location>
</feature>
<evidence type="ECO:0000256" key="3">
    <source>
        <dbReference type="ARBA" id="ARBA00022448"/>
    </source>
</evidence>
<feature type="transmembrane region" description="Helical" evidence="9">
    <location>
        <begin position="331"/>
        <end position="355"/>
    </location>
</feature>
<evidence type="ECO:0000313" key="10">
    <source>
        <dbReference type="EMBL" id="ROR92339.1"/>
    </source>
</evidence>
<keyword evidence="4" id="KW-1003">Cell membrane</keyword>
<comment type="subcellular location">
    <subcellularLocation>
        <location evidence="1">Cell membrane</location>
        <topology evidence="1">Multi-pass membrane protein</topology>
    </subcellularLocation>
</comment>
<keyword evidence="3" id="KW-0813">Transport</keyword>
<evidence type="ECO:0000256" key="5">
    <source>
        <dbReference type="ARBA" id="ARBA00022692"/>
    </source>
</evidence>
<dbReference type="InterPro" id="IPR002549">
    <property type="entry name" value="AI-2E-like"/>
</dbReference>
<evidence type="ECO:0000256" key="6">
    <source>
        <dbReference type="ARBA" id="ARBA00022989"/>
    </source>
</evidence>
<evidence type="ECO:0000256" key="4">
    <source>
        <dbReference type="ARBA" id="ARBA00022475"/>
    </source>
</evidence>
<keyword evidence="5 9" id="KW-0812">Transmembrane</keyword>
<accession>A0A3N2CXV4</accession>
<keyword evidence="6 9" id="KW-1133">Transmembrane helix</keyword>
<dbReference type="Proteomes" id="UP000281738">
    <property type="component" value="Unassembled WGS sequence"/>
</dbReference>
<reference evidence="10 11" key="1">
    <citation type="submission" date="2018-11" db="EMBL/GenBank/DDBJ databases">
        <title>Sequencing the genomes of 1000 actinobacteria strains.</title>
        <authorList>
            <person name="Klenk H.-P."/>
        </authorList>
    </citation>
    <scope>NUCLEOTIDE SEQUENCE [LARGE SCALE GENOMIC DNA]</scope>
    <source>
        <strain evidence="10 11">DSM 12652</strain>
    </source>
</reference>
<protein>
    <submittedName>
        <fullName evidence="10">Putative PurR-regulated permease PerM</fullName>
    </submittedName>
</protein>
<comment type="caution">
    <text evidence="10">The sequence shown here is derived from an EMBL/GenBank/DDBJ whole genome shotgun (WGS) entry which is preliminary data.</text>
</comment>
<keyword evidence="7 9" id="KW-0472">Membrane</keyword>
<name>A0A3N2CXV4_9ACTN</name>
<evidence type="ECO:0000256" key="8">
    <source>
        <dbReference type="SAM" id="MobiDB-lite"/>
    </source>
</evidence>
<dbReference type="EMBL" id="RKHO01000001">
    <property type="protein sequence ID" value="ROR92339.1"/>
    <property type="molecule type" value="Genomic_DNA"/>
</dbReference>
<feature type="region of interest" description="Disordered" evidence="8">
    <location>
        <begin position="1"/>
        <end position="33"/>
    </location>
</feature>
<dbReference type="PANTHER" id="PTHR21716">
    <property type="entry name" value="TRANSMEMBRANE PROTEIN"/>
    <property type="match status" value="1"/>
</dbReference>
<evidence type="ECO:0000256" key="7">
    <source>
        <dbReference type="ARBA" id="ARBA00023136"/>
    </source>
</evidence>
<feature type="transmembrane region" description="Helical" evidence="9">
    <location>
        <begin position="109"/>
        <end position="127"/>
    </location>
</feature>
<proteinExistence type="inferred from homology"/>
<dbReference type="GO" id="GO:0055085">
    <property type="term" value="P:transmembrane transport"/>
    <property type="evidence" value="ECO:0007669"/>
    <property type="project" value="TreeGrafter"/>
</dbReference>
<comment type="similarity">
    <text evidence="2">Belongs to the autoinducer-2 exporter (AI-2E) (TC 2.A.86) family.</text>
</comment>
<evidence type="ECO:0000256" key="9">
    <source>
        <dbReference type="SAM" id="Phobius"/>
    </source>
</evidence>
<organism evidence="10 11">
    <name type="scientific">Nocardioides aurantiacus</name>
    <dbReference type="NCBI Taxonomy" id="86796"/>
    <lineage>
        <taxon>Bacteria</taxon>
        <taxon>Bacillati</taxon>
        <taxon>Actinomycetota</taxon>
        <taxon>Actinomycetes</taxon>
        <taxon>Propionibacteriales</taxon>
        <taxon>Nocardioidaceae</taxon>
        <taxon>Nocardioides</taxon>
    </lineage>
</organism>
<evidence type="ECO:0000256" key="1">
    <source>
        <dbReference type="ARBA" id="ARBA00004651"/>
    </source>
</evidence>
<feature type="transmembrane region" description="Helical" evidence="9">
    <location>
        <begin position="229"/>
        <end position="259"/>
    </location>
</feature>
<sequence length="439" mass="45773">MRDRLRLRGRDDDGASGAVADEAAEQDARARREQESLELRERIAAQWAEVRAARRAMERRPEVAAGTSNFTRAQVPYGMDLAAAWAWRFVVVCAAGLIILYLLQFFMVVVLPIVIALLIAALVSPVVRWLGRLGVPRGGGALIVVLLLLALVALSVTFVGNQVAQGVSDLSTQVGSGLEQIRSWLRDGPLGVTDSQINTALQESQAQLQSLGDNAYATLSELGATVGHVLAGVFIVLFATYFFLADGALIWTWLVRLFPRAGRLKADSSGRVAWSSLTQFVRATVLVAAVDALGIAVGAAVLGVPFVGAIAVLVFLGAFVPMIGATISGAVAVLVALVAQGPVTAAIMLGVVIAVQQLEAHVLQPFLMGRFVSVHPLGVIVAIAMGVLVAGIAGALIAVPLAASLNAVVQHLARDTAVGEDAQEAAADDAALQPGGEPA</sequence>
<dbReference type="PANTHER" id="PTHR21716:SF53">
    <property type="entry name" value="PERMEASE PERM-RELATED"/>
    <property type="match status" value="1"/>
</dbReference>
<evidence type="ECO:0000313" key="11">
    <source>
        <dbReference type="Proteomes" id="UP000281738"/>
    </source>
</evidence>
<feature type="transmembrane region" description="Helical" evidence="9">
    <location>
        <begin position="139"/>
        <end position="160"/>
    </location>
</feature>